<dbReference type="InterPro" id="IPR001352">
    <property type="entry name" value="RNase_HII/HIII"/>
</dbReference>
<dbReference type="Gene3D" id="1.10.10.460">
    <property type="entry name" value="Ribonuclease hii. Domain 2"/>
    <property type="match status" value="1"/>
</dbReference>
<feature type="compositionally biased region" description="Basic and acidic residues" evidence="10">
    <location>
        <begin position="328"/>
        <end position="337"/>
    </location>
</feature>
<name>A0A833WUK3_JUGRE</name>
<dbReference type="Pfam" id="PF01351">
    <property type="entry name" value="RNase_HII"/>
    <property type="match status" value="1"/>
</dbReference>
<dbReference type="InterPro" id="IPR012337">
    <property type="entry name" value="RNaseH-like_sf"/>
</dbReference>
<feature type="region of interest" description="Disordered" evidence="10">
    <location>
        <begin position="304"/>
        <end position="337"/>
    </location>
</feature>
<protein>
    <recommendedName>
        <fullName evidence="9">Ribonuclease</fullName>
        <ecNumber evidence="9">3.1.26.4</ecNumber>
    </recommendedName>
</protein>
<feature type="region of interest" description="Disordered" evidence="10">
    <location>
        <begin position="1"/>
        <end position="25"/>
    </location>
</feature>
<organism evidence="12 13">
    <name type="scientific">Juglans regia</name>
    <name type="common">English walnut</name>
    <dbReference type="NCBI Taxonomy" id="51240"/>
    <lineage>
        <taxon>Eukaryota</taxon>
        <taxon>Viridiplantae</taxon>
        <taxon>Streptophyta</taxon>
        <taxon>Embryophyta</taxon>
        <taxon>Tracheophyta</taxon>
        <taxon>Spermatophyta</taxon>
        <taxon>Magnoliopsida</taxon>
        <taxon>eudicotyledons</taxon>
        <taxon>Gunneridae</taxon>
        <taxon>Pentapetalae</taxon>
        <taxon>rosids</taxon>
        <taxon>fabids</taxon>
        <taxon>Fagales</taxon>
        <taxon>Juglandaceae</taxon>
        <taxon>Juglans</taxon>
    </lineage>
</organism>
<dbReference type="PANTHER" id="PTHR10954:SF7">
    <property type="entry name" value="RIBONUCLEASE H2 SUBUNIT A"/>
    <property type="match status" value="1"/>
</dbReference>
<evidence type="ECO:0000313" key="13">
    <source>
        <dbReference type="Proteomes" id="UP000619265"/>
    </source>
</evidence>
<reference evidence="12" key="2">
    <citation type="submission" date="2020-03" db="EMBL/GenBank/DDBJ databases">
        <title>Walnut 2.0.</title>
        <authorList>
            <person name="Marrano A."/>
            <person name="Britton M."/>
            <person name="Zimin A.V."/>
            <person name="Zaini P.A."/>
            <person name="Workman R."/>
            <person name="Puiu D."/>
            <person name="Bianco L."/>
            <person name="Allen B.J."/>
            <person name="Troggio M."/>
            <person name="Leslie C.A."/>
            <person name="Timp W."/>
            <person name="Dendekar A."/>
            <person name="Salzberg S.L."/>
            <person name="Neale D.B."/>
        </authorList>
    </citation>
    <scope>NUCLEOTIDE SEQUENCE</scope>
    <source>
        <tissue evidence="12">Leaves</tissue>
    </source>
</reference>
<evidence type="ECO:0000256" key="5">
    <source>
        <dbReference type="ARBA" id="ARBA00022723"/>
    </source>
</evidence>
<accession>A0A833WUK3</accession>
<evidence type="ECO:0000256" key="8">
    <source>
        <dbReference type="PROSITE-ProRule" id="PRU01319"/>
    </source>
</evidence>
<dbReference type="GO" id="GO:0006259">
    <property type="term" value="P:DNA metabolic process"/>
    <property type="evidence" value="ECO:0007669"/>
    <property type="project" value="UniProtKB-ARBA"/>
</dbReference>
<dbReference type="GO" id="GO:0006401">
    <property type="term" value="P:RNA catabolic process"/>
    <property type="evidence" value="ECO:0007669"/>
    <property type="project" value="UniProtKB-UniRule"/>
</dbReference>
<feature type="non-terminal residue" evidence="12">
    <location>
        <position position="355"/>
    </location>
</feature>
<dbReference type="GO" id="GO:0004523">
    <property type="term" value="F:RNA-DNA hybrid ribonuclease activity"/>
    <property type="evidence" value="ECO:0007669"/>
    <property type="project" value="UniProtKB-UniRule"/>
</dbReference>
<dbReference type="InterPro" id="IPR036397">
    <property type="entry name" value="RNaseH_sf"/>
</dbReference>
<feature type="domain" description="RNase H type-2" evidence="11">
    <location>
        <begin position="72"/>
        <end position="294"/>
    </location>
</feature>
<dbReference type="PANTHER" id="PTHR10954">
    <property type="entry name" value="RIBONUCLEASE H2 SUBUNIT A"/>
    <property type="match status" value="1"/>
</dbReference>
<comment type="catalytic activity">
    <reaction evidence="1 8 9">
        <text>Endonucleolytic cleavage to 5'-phosphomonoester.</text>
        <dbReference type="EC" id="3.1.26.4"/>
    </reaction>
</comment>
<dbReference type="CDD" id="cd07181">
    <property type="entry name" value="RNase_HII_eukaryota_like"/>
    <property type="match status" value="1"/>
</dbReference>
<keyword evidence="6 8" id="KW-0255">Endonuclease</keyword>
<feature type="binding site" evidence="8">
    <location>
        <position position="185"/>
    </location>
    <ligand>
        <name>a divalent metal cation</name>
        <dbReference type="ChEBI" id="CHEBI:60240"/>
    </ligand>
</feature>
<comment type="caution">
    <text evidence="12">The sequence shown here is derived from an EMBL/GenBank/DDBJ whole genome shotgun (WGS) entry which is preliminary data.</text>
</comment>
<dbReference type="Gramene" id="Jr14_04870_p1">
    <property type="protein sequence ID" value="cds.Jr14_04870_p1"/>
    <property type="gene ID" value="Jr14_04870"/>
</dbReference>
<dbReference type="InterPro" id="IPR023160">
    <property type="entry name" value="RNase_HII_hlx-loop-hlx_cap_dom"/>
</dbReference>
<dbReference type="FunFam" id="1.10.10.460:FF:000001">
    <property type="entry name" value="Ribonuclease"/>
    <property type="match status" value="1"/>
</dbReference>
<comment type="cofactor">
    <cofactor evidence="2">
        <name>Mg(2+)</name>
        <dbReference type="ChEBI" id="CHEBI:18420"/>
    </cofactor>
</comment>
<dbReference type="InterPro" id="IPR024567">
    <property type="entry name" value="RNase_HII/HIII_dom"/>
</dbReference>
<dbReference type="PROSITE" id="PS51975">
    <property type="entry name" value="RNASE_H_2"/>
    <property type="match status" value="1"/>
</dbReference>
<feature type="binding site" evidence="8">
    <location>
        <position position="79"/>
    </location>
    <ligand>
        <name>a divalent metal cation</name>
        <dbReference type="ChEBI" id="CHEBI:60240"/>
    </ligand>
</feature>
<feature type="compositionally biased region" description="Polar residues" evidence="10">
    <location>
        <begin position="8"/>
        <end position="17"/>
    </location>
</feature>
<dbReference type="SUPFAM" id="SSF53098">
    <property type="entry name" value="Ribonuclease H-like"/>
    <property type="match status" value="1"/>
</dbReference>
<feature type="binding site" evidence="8">
    <location>
        <position position="78"/>
    </location>
    <ligand>
        <name>a divalent metal cation</name>
        <dbReference type="ChEBI" id="CHEBI:60240"/>
    </ligand>
</feature>
<reference evidence="12" key="1">
    <citation type="submission" date="2015-10" db="EMBL/GenBank/DDBJ databases">
        <authorList>
            <person name="Martinez-Garcia P.J."/>
            <person name="Crepeau M.W."/>
            <person name="Puiu D."/>
            <person name="Gonzalez-Ibeas D."/>
            <person name="Whalen J."/>
            <person name="Stevens K."/>
            <person name="Paul R."/>
            <person name="Butterfield T."/>
            <person name="Britton M."/>
            <person name="Reagan R."/>
            <person name="Chakraborty S."/>
            <person name="Walawage S.L."/>
            <person name="Vasquez-Gross H.A."/>
            <person name="Cardeno C."/>
            <person name="Famula R."/>
            <person name="Pratt K."/>
            <person name="Kuruganti S."/>
            <person name="Aradhya M.K."/>
            <person name="Leslie C.A."/>
            <person name="Dandekar A.M."/>
            <person name="Salzberg S.L."/>
            <person name="Wegrzyn J.L."/>
            <person name="Langley C.H."/>
            <person name="Neale D.B."/>
        </authorList>
    </citation>
    <scope>NUCLEOTIDE SEQUENCE</scope>
    <source>
        <tissue evidence="12">Leaves</tissue>
    </source>
</reference>
<proteinExistence type="inferred from homology"/>
<dbReference type="GO" id="GO:0046872">
    <property type="term" value="F:metal ion binding"/>
    <property type="evidence" value="ECO:0007669"/>
    <property type="project" value="UniProtKB-KW"/>
</dbReference>
<dbReference type="FunFam" id="3.30.420.10:FF:000016">
    <property type="entry name" value="Ribonuclease"/>
    <property type="match status" value="1"/>
</dbReference>
<dbReference type="GO" id="GO:0003723">
    <property type="term" value="F:RNA binding"/>
    <property type="evidence" value="ECO:0007669"/>
    <property type="project" value="UniProtKB-UniRule"/>
</dbReference>
<comment type="function">
    <text evidence="9">Endonuclease that specifically degrades the RNA of RNA-DNA hybrids.</text>
</comment>
<comment type="cofactor">
    <cofactor evidence="8">
        <name>Mn(2+)</name>
        <dbReference type="ChEBI" id="CHEBI:29035"/>
    </cofactor>
    <cofactor evidence="8">
        <name>Mg(2+)</name>
        <dbReference type="ChEBI" id="CHEBI:18420"/>
    </cofactor>
    <text evidence="8">Manganese or magnesium. Binds 1 divalent metal ion per monomer in the absence of substrate. May bind a second metal ion after substrate binding.</text>
</comment>
<comment type="similarity">
    <text evidence="3">Belongs to the RNase HII family. Eukaryotic subfamily.</text>
</comment>
<evidence type="ECO:0000256" key="4">
    <source>
        <dbReference type="ARBA" id="ARBA00022722"/>
    </source>
</evidence>
<evidence type="ECO:0000256" key="9">
    <source>
        <dbReference type="RuleBase" id="RU003515"/>
    </source>
</evidence>
<keyword evidence="5 8" id="KW-0479">Metal-binding</keyword>
<evidence type="ECO:0000313" key="12">
    <source>
        <dbReference type="EMBL" id="KAF5446302.1"/>
    </source>
</evidence>
<keyword evidence="7 8" id="KW-0378">Hydrolase</keyword>
<evidence type="ECO:0000256" key="2">
    <source>
        <dbReference type="ARBA" id="ARBA00001946"/>
    </source>
</evidence>
<sequence>VHLHNRTSDNISTQSGQEIRIRAQPPQRKPKRLLPFFWRETENALFVSEWVATDPRERMGSDAPLPKWASKPCIMGIDEAGRGPVLGPMVYGCLYCARSYQKTLSALNFADSKTLKEEKREELFENLKADDSIGWDVDVIDPKELSAKMLKRNKINLNEISHDSAIGLINRVLNIGVLLTEVFLDTVGDPEKYRMKLSQRFPAIKFVVAKKADSLYPVVSGASIVAKVTRDRALREWVLDETADNTHRNFGSGYPGDPETKAWLEHHKHLIFGFPSLVRFSWGTCTPYLKDMVEVLWESDKMDEEGSGSSHGKRQLKLSNVGFTPSKRKSEEIESSGKGRCKFFQARKLEQVDNF</sequence>
<evidence type="ECO:0000259" key="11">
    <source>
        <dbReference type="PROSITE" id="PS51975"/>
    </source>
</evidence>
<evidence type="ECO:0000256" key="7">
    <source>
        <dbReference type="ARBA" id="ARBA00022801"/>
    </source>
</evidence>
<dbReference type="NCBIfam" id="TIGR00729">
    <property type="entry name" value="ribonuclease HII"/>
    <property type="match status" value="1"/>
</dbReference>
<gene>
    <name evidence="12" type="ORF">F2P56_031938</name>
</gene>
<dbReference type="Proteomes" id="UP000619265">
    <property type="component" value="Unassembled WGS sequence"/>
</dbReference>
<dbReference type="EMBL" id="LIHL02000014">
    <property type="protein sequence ID" value="KAF5446302.1"/>
    <property type="molecule type" value="Genomic_DNA"/>
</dbReference>
<keyword evidence="4 8" id="KW-0540">Nuclease</keyword>
<evidence type="ECO:0000256" key="6">
    <source>
        <dbReference type="ARBA" id="ARBA00022759"/>
    </source>
</evidence>
<evidence type="ECO:0000256" key="3">
    <source>
        <dbReference type="ARBA" id="ARBA00007058"/>
    </source>
</evidence>
<dbReference type="Gene3D" id="3.30.420.10">
    <property type="entry name" value="Ribonuclease H-like superfamily/Ribonuclease H"/>
    <property type="match status" value="1"/>
</dbReference>
<dbReference type="EC" id="3.1.26.4" evidence="9"/>
<dbReference type="InterPro" id="IPR004649">
    <property type="entry name" value="RNase_H2_suA"/>
</dbReference>
<dbReference type="AlphaFoldDB" id="A0A833WUK3"/>
<evidence type="ECO:0000256" key="1">
    <source>
        <dbReference type="ARBA" id="ARBA00000077"/>
    </source>
</evidence>
<evidence type="ECO:0000256" key="10">
    <source>
        <dbReference type="SAM" id="MobiDB-lite"/>
    </source>
</evidence>